<reference evidence="1" key="1">
    <citation type="submission" date="2020-08" db="EMBL/GenBank/DDBJ databases">
        <title>Genome public.</title>
        <authorList>
            <person name="Liu C."/>
            <person name="Sun Q."/>
        </authorList>
    </citation>
    <scope>NUCLEOTIDE SEQUENCE</scope>
    <source>
        <strain evidence="1">BX8</strain>
    </source>
</reference>
<name>A0A923REX7_9FIRM</name>
<protein>
    <submittedName>
        <fullName evidence="1">Stage V sporulation protein AD</fullName>
    </submittedName>
</protein>
<dbReference type="AlphaFoldDB" id="A0A923REX7"/>
<proteinExistence type="predicted"/>
<dbReference type="Gene3D" id="3.40.47.40">
    <property type="entry name" value="Stage V sporulation protein AD"/>
    <property type="match status" value="1"/>
</dbReference>
<dbReference type="InterPro" id="IPR010894">
    <property type="entry name" value="SpoVAD"/>
</dbReference>
<dbReference type="Pfam" id="PF07451">
    <property type="entry name" value="SpoVAD"/>
    <property type="match status" value="1"/>
</dbReference>
<keyword evidence="2" id="KW-1185">Reference proteome</keyword>
<dbReference type="RefSeq" id="WP_186888910.1">
    <property type="nucleotide sequence ID" value="NZ_JACONZ010000005.1"/>
</dbReference>
<dbReference type="InterPro" id="IPR038369">
    <property type="entry name" value="SpoVAD_sf"/>
</dbReference>
<sequence length="335" mass="35469">MQNKKGDTLFFRTPPSVLGYAAVGGKKESEGPLADGFDVLDTDTTFGEKTWEQSESRMQAICAETALKKSGVTPKELDCLFAGDLENQCTASNYTMRDLPVPFVGLYNACATMAEGLGLAAAFIAGGLAQRTMALASSHFCAAERQYRFPLEYGGKRTPTSQWTATASGGVVLGSVGGPPYVKAVTFGRVIDYGIKDINNMGAAMAPAAAHTLLTFLKDSGRQPEEFDRIFTGDLGAVGSTLLEEICEKEGVKLTNHSDCGLLLYDREQQQVDAGGSGVGCSASVLCSHILPQLKSGKLREVLFIATGALMSPTTFMQKESIPGIAHLVLLGSGK</sequence>
<dbReference type="EMBL" id="JACONZ010000005">
    <property type="protein sequence ID" value="MBC5582526.1"/>
    <property type="molecule type" value="Genomic_DNA"/>
</dbReference>
<evidence type="ECO:0000313" key="2">
    <source>
        <dbReference type="Proteomes" id="UP000659630"/>
    </source>
</evidence>
<evidence type="ECO:0000313" key="1">
    <source>
        <dbReference type="EMBL" id="MBC5582526.1"/>
    </source>
</evidence>
<gene>
    <name evidence="1" type="ORF">H8S23_13510</name>
</gene>
<dbReference type="SUPFAM" id="SSF53901">
    <property type="entry name" value="Thiolase-like"/>
    <property type="match status" value="1"/>
</dbReference>
<dbReference type="Proteomes" id="UP000659630">
    <property type="component" value="Unassembled WGS sequence"/>
</dbReference>
<dbReference type="GO" id="GO:0016746">
    <property type="term" value="F:acyltransferase activity"/>
    <property type="evidence" value="ECO:0007669"/>
    <property type="project" value="InterPro"/>
</dbReference>
<organism evidence="1 2">
    <name type="scientific">Anaerofilum hominis</name>
    <dbReference type="NCBI Taxonomy" id="2763016"/>
    <lineage>
        <taxon>Bacteria</taxon>
        <taxon>Bacillati</taxon>
        <taxon>Bacillota</taxon>
        <taxon>Clostridia</taxon>
        <taxon>Eubacteriales</taxon>
        <taxon>Oscillospiraceae</taxon>
        <taxon>Anaerofilum</taxon>
    </lineage>
</organism>
<accession>A0A923REX7</accession>
<dbReference type="NCBIfam" id="NF006160">
    <property type="entry name" value="PRK08304.1"/>
    <property type="match status" value="1"/>
</dbReference>
<dbReference type="InterPro" id="IPR016039">
    <property type="entry name" value="Thiolase-like"/>
</dbReference>
<comment type="caution">
    <text evidence="1">The sequence shown here is derived from an EMBL/GenBank/DDBJ whole genome shotgun (WGS) entry which is preliminary data.</text>
</comment>
<dbReference type="PIRSF" id="PIRSF011570">
    <property type="entry name" value="SpoVAD"/>
    <property type="match status" value="1"/>
</dbReference>